<accession>A0A6S6ZAR9</accession>
<evidence type="ECO:0008006" key="3">
    <source>
        <dbReference type="Google" id="ProtNLM"/>
    </source>
</evidence>
<organism evidence="1 2">
    <name type="scientific">Achromobacter deleyi</name>
    <dbReference type="NCBI Taxonomy" id="1353891"/>
    <lineage>
        <taxon>Bacteria</taxon>
        <taxon>Pseudomonadati</taxon>
        <taxon>Pseudomonadota</taxon>
        <taxon>Betaproteobacteria</taxon>
        <taxon>Burkholderiales</taxon>
        <taxon>Alcaligenaceae</taxon>
        <taxon>Achromobacter</taxon>
    </lineage>
</organism>
<protein>
    <recommendedName>
        <fullName evidence="3">HTH crp-type domain-containing protein</fullName>
    </recommendedName>
</protein>
<dbReference type="AlphaFoldDB" id="A0A6S6ZAR9"/>
<gene>
    <name evidence="1" type="ORF">LMG3458_00765</name>
</gene>
<dbReference type="EMBL" id="CADIJO010000002">
    <property type="protein sequence ID" value="CAB3664456.1"/>
    <property type="molecule type" value="Genomic_DNA"/>
</dbReference>
<proteinExistence type="predicted"/>
<dbReference type="Proteomes" id="UP000494111">
    <property type="component" value="Unassembled WGS sequence"/>
</dbReference>
<name>A0A6S6ZAR9_9BURK</name>
<evidence type="ECO:0000313" key="1">
    <source>
        <dbReference type="EMBL" id="CAB3664456.1"/>
    </source>
</evidence>
<sequence>MLKIANSMKSAELHAGLALRQLLEEVPIIKVEGIEHDAASTGWEPDLVARILVNGRPRVLVCDVKSNGQPRYARAALLQLRDSIQKHSSRVSPVFIAPFISPAVRRLCEEKNVNYLDLAGNARIAFDGVFIERVVMDKGANQQRQLKSIFSPKSAQVLRTMFRDPGRAWRVAELAAASHVSLGHVSNVRKGLIDQEWAMTTHDGLMLSQPDALLDAWRDAYQSPRGERLRFYTPLHGKALEDAVHNVLGTQGGPGVAAFSSFSAAQWLAPYGRTGMHYFLADQDGLGKLKTALALTPAAHGENVIITVPNDDECLADVIEPAHGIVCTSVLQTYLDLSIAGERGAEAAEYLRNEKLEWPR</sequence>
<reference evidence="1 2" key="1">
    <citation type="submission" date="2020-04" db="EMBL/GenBank/DDBJ databases">
        <authorList>
            <person name="De Canck E."/>
        </authorList>
    </citation>
    <scope>NUCLEOTIDE SEQUENCE [LARGE SCALE GENOMIC DNA]</scope>
    <source>
        <strain evidence="1 2">LMG 3458</strain>
    </source>
</reference>
<dbReference type="RefSeq" id="WP_175191493.1">
    <property type="nucleotide sequence ID" value="NZ_CADIJO010000002.1"/>
</dbReference>
<evidence type="ECO:0000313" key="2">
    <source>
        <dbReference type="Proteomes" id="UP000494111"/>
    </source>
</evidence>